<dbReference type="Pfam" id="PF08350">
    <property type="entry name" value="FilR1_middle"/>
    <property type="match status" value="1"/>
</dbReference>
<comment type="caution">
    <text evidence="4">The sequence shown here is derived from an EMBL/GenBank/DDBJ whole genome shotgun (WGS) entry which is preliminary data.</text>
</comment>
<proteinExistence type="predicted"/>
<evidence type="ECO:0000313" key="4">
    <source>
        <dbReference type="EMBL" id="RKD95930.1"/>
    </source>
</evidence>
<dbReference type="Pfam" id="PF25213">
    <property type="entry name" value="HVO_A0261_N"/>
    <property type="match status" value="1"/>
</dbReference>
<dbReference type="OrthoDB" id="330490at2157"/>
<dbReference type="EMBL" id="RAPO01000002">
    <property type="protein sequence ID" value="RKD95930.1"/>
    <property type="molecule type" value="Genomic_DNA"/>
</dbReference>
<dbReference type="InterPro" id="IPR057527">
    <property type="entry name" value="HVO_A0261-like_N"/>
</dbReference>
<feature type="region of interest" description="Disordered" evidence="1">
    <location>
        <begin position="249"/>
        <end position="273"/>
    </location>
</feature>
<dbReference type="SUPFAM" id="SSF46785">
    <property type="entry name" value="Winged helix' DNA-binding domain"/>
    <property type="match status" value="1"/>
</dbReference>
<accession>A0A419WKB3</accession>
<dbReference type="InterPro" id="IPR036388">
    <property type="entry name" value="WH-like_DNA-bd_sf"/>
</dbReference>
<evidence type="ECO:0000256" key="1">
    <source>
        <dbReference type="SAM" id="MobiDB-lite"/>
    </source>
</evidence>
<dbReference type="Gene3D" id="1.10.10.10">
    <property type="entry name" value="Winged helix-like DNA-binding domain superfamily/Winged helix DNA-binding domain"/>
    <property type="match status" value="1"/>
</dbReference>
<evidence type="ECO:0000259" key="3">
    <source>
        <dbReference type="Pfam" id="PF25213"/>
    </source>
</evidence>
<dbReference type="AlphaFoldDB" id="A0A419WKB3"/>
<evidence type="ECO:0000313" key="5">
    <source>
        <dbReference type="Proteomes" id="UP000283805"/>
    </source>
</evidence>
<feature type="domain" description="Methanogenesis regulatory protein FilR1 middle" evidence="2">
    <location>
        <begin position="121"/>
        <end position="243"/>
    </location>
</feature>
<dbReference type="InterPro" id="IPR013561">
    <property type="entry name" value="FilR1_middle_dom"/>
</dbReference>
<evidence type="ECO:0000259" key="2">
    <source>
        <dbReference type="Pfam" id="PF08350"/>
    </source>
</evidence>
<dbReference type="Proteomes" id="UP000283805">
    <property type="component" value="Unassembled WGS sequence"/>
</dbReference>
<dbReference type="RefSeq" id="WP_120245145.1">
    <property type="nucleotide sequence ID" value="NZ_RAPO01000002.1"/>
</dbReference>
<gene>
    <name evidence="4" type="ORF">ATJ93_2793</name>
</gene>
<reference evidence="4 5" key="1">
    <citation type="submission" date="2018-09" db="EMBL/GenBank/DDBJ databases">
        <title>Genomic Encyclopedia of Archaeal and Bacterial Type Strains, Phase II (KMG-II): from individual species to whole genera.</title>
        <authorList>
            <person name="Goeker M."/>
        </authorList>
    </citation>
    <scope>NUCLEOTIDE SEQUENCE [LARGE SCALE GENOMIC DNA]</scope>
    <source>
        <strain evidence="4 5">DSM 13151</strain>
    </source>
</reference>
<dbReference type="InterPro" id="IPR036390">
    <property type="entry name" value="WH_DNA-bd_sf"/>
</dbReference>
<sequence length="273" mass="29845">MGYDWGKQLFSSPHRLEVLRELRAAPADTQTLTDALSISRVTVQRHLNRCCELGWIHKVDGRYELTPLGDRVCEATATYLDRLDVLESHADVIDGLAAIDDGFDPLVLTEATVSVAESNNPHEPISHYRRAMSEATTDEIRGILPVFSELLIEVHRDLLEAGVETELLTPQSVLEAAPPPDQPVAGGQFTLYVHEEPLEFGVTLTDERAFVGLYDDGAFVACIESDEAAFRDWVVDVYEGHRSRARQVGIEATGARDGDGDGSAANGLDSDSG</sequence>
<protein>
    <submittedName>
        <fullName evidence="4">Putative transcriptional regulator</fullName>
    </submittedName>
</protein>
<feature type="compositionally biased region" description="Low complexity" evidence="1">
    <location>
        <begin position="262"/>
        <end position="273"/>
    </location>
</feature>
<keyword evidence="5" id="KW-1185">Reference proteome</keyword>
<name>A0A419WKB3_9EURY</name>
<organism evidence="4 5">
    <name type="scientific">Halopiger aswanensis</name>
    <dbReference type="NCBI Taxonomy" id="148449"/>
    <lineage>
        <taxon>Archaea</taxon>
        <taxon>Methanobacteriati</taxon>
        <taxon>Methanobacteriota</taxon>
        <taxon>Stenosarchaea group</taxon>
        <taxon>Halobacteria</taxon>
        <taxon>Halobacteriales</taxon>
        <taxon>Natrialbaceae</taxon>
        <taxon>Halopiger</taxon>
    </lineage>
</organism>
<feature type="domain" description="HVO-A0261-like N-terminal" evidence="3">
    <location>
        <begin position="9"/>
        <end position="84"/>
    </location>
</feature>